<dbReference type="PANTHER" id="PTHR34070:SF1">
    <property type="entry name" value="DNA ALKYLATION REPAIR PROTEIN"/>
    <property type="match status" value="1"/>
</dbReference>
<dbReference type="Gene3D" id="1.25.10.90">
    <property type="match status" value="1"/>
</dbReference>
<proteinExistence type="predicted"/>
<dbReference type="AlphaFoldDB" id="A0A380S4S3"/>
<dbReference type="InterPro" id="IPR016024">
    <property type="entry name" value="ARM-type_fold"/>
</dbReference>
<organism evidence="1 2">
    <name type="scientific">Fibrobacter succinogenes</name>
    <name type="common">Bacteroides succinogenes</name>
    <dbReference type="NCBI Taxonomy" id="833"/>
    <lineage>
        <taxon>Bacteria</taxon>
        <taxon>Pseudomonadati</taxon>
        <taxon>Fibrobacterota</taxon>
        <taxon>Fibrobacteria</taxon>
        <taxon>Fibrobacterales</taxon>
        <taxon>Fibrobacteraceae</taxon>
        <taxon>Fibrobacter</taxon>
    </lineage>
</organism>
<dbReference type="SUPFAM" id="SSF48371">
    <property type="entry name" value="ARM repeat"/>
    <property type="match status" value="1"/>
</dbReference>
<dbReference type="PANTHER" id="PTHR34070">
    <property type="entry name" value="ARMADILLO-TYPE FOLD"/>
    <property type="match status" value="1"/>
</dbReference>
<dbReference type="Pfam" id="PF08713">
    <property type="entry name" value="DNA_alkylation"/>
    <property type="match status" value="1"/>
</dbReference>
<gene>
    <name evidence="1" type="ORF">SAMN05661053_1612</name>
</gene>
<name>A0A380S4S3_FIBSU</name>
<reference evidence="1 2" key="1">
    <citation type="submission" date="2017-08" db="EMBL/GenBank/DDBJ databases">
        <authorList>
            <person name="de Groot N.N."/>
        </authorList>
    </citation>
    <scope>NUCLEOTIDE SEQUENCE [LARGE SCALE GENOMIC DNA]</scope>
    <source>
        <strain evidence="1 2">HM2</strain>
    </source>
</reference>
<dbReference type="CDD" id="cd06561">
    <property type="entry name" value="AlkD_like"/>
    <property type="match status" value="1"/>
</dbReference>
<evidence type="ECO:0000313" key="1">
    <source>
        <dbReference type="EMBL" id="SUQ24217.1"/>
    </source>
</evidence>
<dbReference type="InterPro" id="IPR014825">
    <property type="entry name" value="DNA_alkylation"/>
</dbReference>
<accession>A0A380S4S3</accession>
<dbReference type="RefSeq" id="WP_109572767.1">
    <property type="nucleotide sequence ID" value="NZ_UHJL01000002.1"/>
</dbReference>
<dbReference type="EMBL" id="UHJL01000002">
    <property type="protein sequence ID" value="SUQ24217.1"/>
    <property type="molecule type" value="Genomic_DNA"/>
</dbReference>
<protein>
    <submittedName>
        <fullName evidence="1">3-methyladenine DNA glycosylase AlkD</fullName>
    </submittedName>
</protein>
<sequence>MSIINEIQKALFAKQDLKFKAFHSKLIPTTDAKSIIGVRTPDLRAIAKEFANHPDVEKFLTTLPHKYYDENQIHAFILSLIKDYDDCVSHIDAFLPYVDNWATCDQMRPKVFAKTANRKRLLKDVERWMSAPVTDVYAVRFGIETLMSFFLDDDFDPKFLKWVSKIRSEEYYLNMMVAWFFATALAKQYEATLPFIEKRVLDAWTHNKTIQKAIESYRITDEQKAYLKTLKL</sequence>
<dbReference type="Proteomes" id="UP000255423">
    <property type="component" value="Unassembled WGS sequence"/>
</dbReference>
<evidence type="ECO:0000313" key="2">
    <source>
        <dbReference type="Proteomes" id="UP000255423"/>
    </source>
</evidence>